<keyword evidence="3 4" id="KW-0664">Pyridoxine biosynthesis</keyword>
<feature type="binding site" evidence="4">
    <location>
        <position position="17"/>
    </location>
    <ligand>
        <name>3-amino-2-oxopropyl phosphate</name>
        <dbReference type="ChEBI" id="CHEBI:57279"/>
    </ligand>
</feature>
<dbReference type="CDD" id="cd00003">
    <property type="entry name" value="PNPsynthase"/>
    <property type="match status" value="1"/>
</dbReference>
<dbReference type="InterPro" id="IPR004569">
    <property type="entry name" value="PyrdxlP_synth_PdxJ"/>
</dbReference>
<sequence>MILGVNVDHVATLRQARGGKEPEPVTAAALALLGGADGITVHLREDRRHICDRDLGLLRELIPVELNLEMAAAKEILKIAVRTVPDLVTLVPEKRQELTTEGGLDVKKGRAVLIQAVKVLHDSGISVSLFINPDPDDVGISKEIGADMVEIHTGGYSDSRGRKQERELAKVVTALQTAVDIGLKANAGHGLNYYNVSRVAELDNLRGLYIGHSIISRAVLVGIERAVREMKDLMNTADQKIEGK</sequence>
<feature type="binding site" evidence="4">
    <location>
        <begin position="211"/>
        <end position="212"/>
    </location>
    <ligand>
        <name>3-amino-2-oxopropyl phosphate</name>
        <dbReference type="ChEBI" id="CHEBI:57279"/>
    </ligand>
</feature>
<dbReference type="PANTHER" id="PTHR30456:SF0">
    <property type="entry name" value="PYRIDOXINE 5'-PHOSPHATE SYNTHASE"/>
    <property type="match status" value="1"/>
</dbReference>
<accession>A0A2U3QKA4</accession>
<feature type="active site" description="Proton acceptor" evidence="4">
    <location>
        <position position="69"/>
    </location>
</feature>
<comment type="pathway">
    <text evidence="4">Cofactor biosynthesis; pyridoxine 5'-phosphate biosynthesis; pyridoxine 5'-phosphate from D-erythrose 4-phosphate: step 5/5.</text>
</comment>
<dbReference type="EC" id="2.6.99.2" evidence="4 5"/>
<reference evidence="7" key="1">
    <citation type="submission" date="2018-03" db="EMBL/GenBank/DDBJ databases">
        <authorList>
            <person name="Zecchin S."/>
        </authorList>
    </citation>
    <scope>NUCLEOTIDE SEQUENCE [LARGE SCALE GENOMIC DNA]</scope>
</reference>
<keyword evidence="7" id="KW-1185">Reference proteome</keyword>
<evidence type="ECO:0000313" key="7">
    <source>
        <dbReference type="Proteomes" id="UP000245125"/>
    </source>
</evidence>
<comment type="subcellular location">
    <subcellularLocation>
        <location evidence="4">Cytoplasm</location>
    </subcellularLocation>
</comment>
<dbReference type="NCBIfam" id="TIGR00559">
    <property type="entry name" value="pdxJ"/>
    <property type="match status" value="1"/>
</dbReference>
<keyword evidence="1 4" id="KW-0963">Cytoplasm</keyword>
<dbReference type="AlphaFoldDB" id="A0A2U3QKA4"/>
<dbReference type="NCBIfam" id="NF003627">
    <property type="entry name" value="PRK05265.1-5"/>
    <property type="match status" value="1"/>
</dbReference>
<dbReference type="Gene3D" id="3.20.20.70">
    <property type="entry name" value="Aldolase class I"/>
    <property type="match status" value="1"/>
</dbReference>
<feature type="binding site" evidence="4">
    <location>
        <position position="99"/>
    </location>
    <ligand>
        <name>1-deoxy-D-xylulose 5-phosphate</name>
        <dbReference type="ChEBI" id="CHEBI:57792"/>
    </ligand>
</feature>
<organism evidence="6 7">
    <name type="scientific">Candidatus Sulfobium mesophilum</name>
    <dbReference type="NCBI Taxonomy" id="2016548"/>
    <lineage>
        <taxon>Bacteria</taxon>
        <taxon>Pseudomonadati</taxon>
        <taxon>Nitrospirota</taxon>
        <taxon>Nitrospiria</taxon>
        <taxon>Nitrospirales</taxon>
        <taxon>Nitrospiraceae</taxon>
        <taxon>Candidatus Sulfobium</taxon>
    </lineage>
</organism>
<comment type="function">
    <text evidence="4">Catalyzes the complicated ring closure reaction between the two acyclic compounds 1-deoxy-D-xylulose-5-phosphate (DXP) and 3-amino-2-oxopropyl phosphate (1-amino-acetone-3-phosphate or AAP) to form pyridoxine 5'-phosphate (PNP) and inorganic phosphate.</text>
</comment>
<keyword evidence="2 4" id="KW-0808">Transferase</keyword>
<dbReference type="PANTHER" id="PTHR30456">
    <property type="entry name" value="PYRIDOXINE 5'-PHOSPHATE SYNTHASE"/>
    <property type="match status" value="1"/>
</dbReference>
<feature type="active site" description="Proton acceptor" evidence="4">
    <location>
        <position position="42"/>
    </location>
</feature>
<feature type="binding site" evidence="4">
    <location>
        <position position="6"/>
    </location>
    <ligand>
        <name>3-amino-2-oxopropyl phosphate</name>
        <dbReference type="ChEBI" id="CHEBI:57279"/>
    </ligand>
</feature>
<gene>
    <name evidence="4 6" type="primary">pdxJ</name>
    <name evidence="6" type="ORF">NBG4_70033</name>
</gene>
<feature type="binding site" evidence="4">
    <location>
        <begin position="8"/>
        <end position="9"/>
    </location>
    <ligand>
        <name>1-deoxy-D-xylulose 5-phosphate</name>
        <dbReference type="ChEBI" id="CHEBI:57792"/>
    </ligand>
</feature>
<comment type="similarity">
    <text evidence="4">Belongs to the PNP synthase family.</text>
</comment>
<comment type="subunit">
    <text evidence="4">Homooctamer; tetramer of dimers.</text>
</comment>
<evidence type="ECO:0000256" key="3">
    <source>
        <dbReference type="ARBA" id="ARBA00023096"/>
    </source>
</evidence>
<feature type="site" description="Transition state stabilizer" evidence="4">
    <location>
        <position position="150"/>
    </location>
</feature>
<dbReference type="HAMAP" id="MF_00279">
    <property type="entry name" value="PdxJ"/>
    <property type="match status" value="1"/>
</dbReference>
<dbReference type="OrthoDB" id="9806590at2"/>
<evidence type="ECO:0000256" key="1">
    <source>
        <dbReference type="ARBA" id="ARBA00022490"/>
    </source>
</evidence>
<feature type="binding site" evidence="4">
    <location>
        <position position="190"/>
    </location>
    <ligand>
        <name>3-amino-2-oxopropyl phosphate</name>
        <dbReference type="ChEBI" id="CHEBI:57279"/>
    </ligand>
</feature>
<evidence type="ECO:0000256" key="5">
    <source>
        <dbReference type="NCBIfam" id="TIGR00559"/>
    </source>
</evidence>
<evidence type="ECO:0000256" key="4">
    <source>
        <dbReference type="HAMAP-Rule" id="MF_00279"/>
    </source>
</evidence>
<evidence type="ECO:0000313" key="6">
    <source>
        <dbReference type="EMBL" id="SPQ01770.1"/>
    </source>
</evidence>
<dbReference type="InterPro" id="IPR036130">
    <property type="entry name" value="Pyridoxine-5'_phos_synth"/>
</dbReference>
<dbReference type="NCBIfam" id="NF003625">
    <property type="entry name" value="PRK05265.1-3"/>
    <property type="match status" value="1"/>
</dbReference>
<dbReference type="SUPFAM" id="SSF63892">
    <property type="entry name" value="Pyridoxine 5'-phosphate synthase"/>
    <property type="match status" value="1"/>
</dbReference>
<dbReference type="InterPro" id="IPR013785">
    <property type="entry name" value="Aldolase_TIM"/>
</dbReference>
<name>A0A2U3QKA4_9BACT</name>
<protein>
    <recommendedName>
        <fullName evidence="4 5">Pyridoxine 5'-phosphate synthase</fullName>
        <shortName evidence="4">PNP synthase</shortName>
        <ecNumber evidence="4 5">2.6.99.2</ecNumber>
    </recommendedName>
</protein>
<dbReference type="GO" id="GO:0005829">
    <property type="term" value="C:cytosol"/>
    <property type="evidence" value="ECO:0007669"/>
    <property type="project" value="TreeGrafter"/>
</dbReference>
<feature type="active site" description="Proton donor" evidence="4">
    <location>
        <position position="189"/>
    </location>
</feature>
<dbReference type="GO" id="GO:0008615">
    <property type="term" value="P:pyridoxine biosynthetic process"/>
    <property type="evidence" value="ECO:0007669"/>
    <property type="project" value="UniProtKB-UniRule"/>
</dbReference>
<feature type="binding site" evidence="4">
    <location>
        <position position="44"/>
    </location>
    <ligand>
        <name>1-deoxy-D-xylulose 5-phosphate</name>
        <dbReference type="ChEBI" id="CHEBI:57792"/>
    </ligand>
</feature>
<evidence type="ECO:0000256" key="2">
    <source>
        <dbReference type="ARBA" id="ARBA00022679"/>
    </source>
</evidence>
<proteinExistence type="inferred from homology"/>
<dbReference type="UniPathway" id="UPA00244">
    <property type="reaction ID" value="UER00313"/>
</dbReference>
<dbReference type="EMBL" id="OUUY01000119">
    <property type="protein sequence ID" value="SPQ01770.1"/>
    <property type="molecule type" value="Genomic_DNA"/>
</dbReference>
<dbReference type="GO" id="GO:0033856">
    <property type="term" value="F:pyridoxine 5'-phosphate synthase activity"/>
    <property type="evidence" value="ECO:0007669"/>
    <property type="project" value="UniProtKB-UniRule"/>
</dbReference>
<dbReference type="Pfam" id="PF03740">
    <property type="entry name" value="PdxJ"/>
    <property type="match status" value="1"/>
</dbReference>
<comment type="catalytic activity">
    <reaction evidence="4">
        <text>3-amino-2-oxopropyl phosphate + 1-deoxy-D-xylulose 5-phosphate = pyridoxine 5'-phosphate + phosphate + 2 H2O + H(+)</text>
        <dbReference type="Rhea" id="RHEA:15265"/>
        <dbReference type="ChEBI" id="CHEBI:15377"/>
        <dbReference type="ChEBI" id="CHEBI:15378"/>
        <dbReference type="ChEBI" id="CHEBI:43474"/>
        <dbReference type="ChEBI" id="CHEBI:57279"/>
        <dbReference type="ChEBI" id="CHEBI:57792"/>
        <dbReference type="ChEBI" id="CHEBI:58589"/>
        <dbReference type="EC" id="2.6.99.2"/>
    </reaction>
</comment>
<dbReference type="Proteomes" id="UP000245125">
    <property type="component" value="Unassembled WGS sequence"/>
</dbReference>
<feature type="binding site" evidence="4">
    <location>
        <position position="49"/>
    </location>
    <ligand>
        <name>1-deoxy-D-xylulose 5-phosphate</name>
        <dbReference type="ChEBI" id="CHEBI:57792"/>
    </ligand>
</feature>